<dbReference type="SUPFAM" id="SSF46955">
    <property type="entry name" value="Putative DNA-binding domain"/>
    <property type="match status" value="1"/>
</dbReference>
<reference evidence="13 14" key="1">
    <citation type="submission" date="2020-12" db="EMBL/GenBank/DDBJ databases">
        <title>Metabolic potential, ecology and presence of endohyphal bacteria is reflected in genomic diversity of Mucoromycotina.</title>
        <authorList>
            <person name="Muszewska A."/>
            <person name="Okrasinska A."/>
            <person name="Steczkiewicz K."/>
            <person name="Drgas O."/>
            <person name="Orlowska M."/>
            <person name="Perlinska-Lenart U."/>
            <person name="Aleksandrzak-Piekarczyk T."/>
            <person name="Szatraj K."/>
            <person name="Zielenkiewicz U."/>
            <person name="Pilsyk S."/>
            <person name="Malc E."/>
            <person name="Mieczkowski P."/>
            <person name="Kruszewska J.S."/>
            <person name="Biernat P."/>
            <person name="Pawlowska J."/>
        </authorList>
    </citation>
    <scope>NUCLEOTIDE SEQUENCE [LARGE SCALE GENOMIC DNA]</scope>
    <source>
        <strain evidence="13 14">CBS 142.35</strain>
    </source>
</reference>
<proteinExistence type="inferred from homology"/>
<dbReference type="OrthoDB" id="68328at2759"/>
<dbReference type="InterPro" id="IPR009061">
    <property type="entry name" value="DNA-bd_dom_put_sf"/>
</dbReference>
<name>A0A8H7S0D8_9FUNG</name>
<dbReference type="Pfam" id="PF05181">
    <property type="entry name" value="XPA_C"/>
    <property type="match status" value="1"/>
</dbReference>
<evidence type="ECO:0000256" key="3">
    <source>
        <dbReference type="ARBA" id="ARBA00022723"/>
    </source>
</evidence>
<dbReference type="Gene3D" id="3.90.530.10">
    <property type="entry name" value="XPA C-terminal domain"/>
    <property type="match status" value="1"/>
</dbReference>
<evidence type="ECO:0000256" key="8">
    <source>
        <dbReference type="ARBA" id="ARBA00023204"/>
    </source>
</evidence>
<dbReference type="PANTHER" id="PTHR10142">
    <property type="entry name" value="DNA REPAIR PROTEIN COMPLEMENTING XP-A CELLS"/>
    <property type="match status" value="1"/>
</dbReference>
<dbReference type="GO" id="GO:0000110">
    <property type="term" value="C:nucleotide-excision repair factor 1 complex"/>
    <property type="evidence" value="ECO:0007669"/>
    <property type="project" value="TreeGrafter"/>
</dbReference>
<dbReference type="GO" id="GO:0003684">
    <property type="term" value="F:damaged DNA binding"/>
    <property type="evidence" value="ECO:0007669"/>
    <property type="project" value="InterPro"/>
</dbReference>
<dbReference type="GO" id="GO:1901255">
    <property type="term" value="P:nucleotide-excision repair involved in interstrand cross-link repair"/>
    <property type="evidence" value="ECO:0007669"/>
    <property type="project" value="TreeGrafter"/>
</dbReference>
<dbReference type="InterPro" id="IPR037129">
    <property type="entry name" value="XPA_sf"/>
</dbReference>
<comment type="similarity">
    <text evidence="2">Belongs to the XPA family.</text>
</comment>
<feature type="compositionally biased region" description="Low complexity" evidence="11">
    <location>
        <begin position="1"/>
        <end position="19"/>
    </location>
</feature>
<evidence type="ECO:0000259" key="12">
    <source>
        <dbReference type="Pfam" id="PF05181"/>
    </source>
</evidence>
<keyword evidence="5" id="KW-0863">Zinc-finger</keyword>
<comment type="subcellular location">
    <subcellularLocation>
        <location evidence="1">Nucleus</location>
    </subcellularLocation>
</comment>
<dbReference type="CDD" id="cd21077">
    <property type="entry name" value="DBD_Rad14"/>
    <property type="match status" value="1"/>
</dbReference>
<evidence type="ECO:0000256" key="5">
    <source>
        <dbReference type="ARBA" id="ARBA00022771"/>
    </source>
</evidence>
<dbReference type="GO" id="GO:0006284">
    <property type="term" value="P:base-excision repair"/>
    <property type="evidence" value="ECO:0007669"/>
    <property type="project" value="TreeGrafter"/>
</dbReference>
<dbReference type="GO" id="GO:0008270">
    <property type="term" value="F:zinc ion binding"/>
    <property type="evidence" value="ECO:0007669"/>
    <property type="project" value="UniProtKB-KW"/>
</dbReference>
<keyword evidence="7" id="KW-0238">DNA-binding</keyword>
<accession>A0A8H7S0D8</accession>
<keyword evidence="8" id="KW-0234">DNA repair</keyword>
<feature type="domain" description="XPA C-terminal" evidence="12">
    <location>
        <begin position="148"/>
        <end position="196"/>
    </location>
</feature>
<keyword evidence="4" id="KW-0227">DNA damage</keyword>
<evidence type="ECO:0000256" key="2">
    <source>
        <dbReference type="ARBA" id="ARBA00005548"/>
    </source>
</evidence>
<evidence type="ECO:0000256" key="7">
    <source>
        <dbReference type="ARBA" id="ARBA00023125"/>
    </source>
</evidence>
<evidence type="ECO:0000313" key="13">
    <source>
        <dbReference type="EMBL" id="KAG2220354.1"/>
    </source>
</evidence>
<feature type="compositionally biased region" description="Basic and acidic residues" evidence="11">
    <location>
        <begin position="20"/>
        <end position="29"/>
    </location>
</feature>
<evidence type="ECO:0000313" key="14">
    <source>
        <dbReference type="Proteomes" id="UP000646827"/>
    </source>
</evidence>
<dbReference type="Proteomes" id="UP000646827">
    <property type="component" value="Unassembled WGS sequence"/>
</dbReference>
<dbReference type="GO" id="GO:0000715">
    <property type="term" value="P:nucleotide-excision repair, DNA damage recognition"/>
    <property type="evidence" value="ECO:0007669"/>
    <property type="project" value="TreeGrafter"/>
</dbReference>
<protein>
    <recommendedName>
        <fullName evidence="10">DNA repair protein RAD14</fullName>
    </recommendedName>
</protein>
<organism evidence="13 14">
    <name type="scientific">Circinella minor</name>
    <dbReference type="NCBI Taxonomy" id="1195481"/>
    <lineage>
        <taxon>Eukaryota</taxon>
        <taxon>Fungi</taxon>
        <taxon>Fungi incertae sedis</taxon>
        <taxon>Mucoromycota</taxon>
        <taxon>Mucoromycotina</taxon>
        <taxon>Mucoromycetes</taxon>
        <taxon>Mucorales</taxon>
        <taxon>Lichtheimiaceae</taxon>
        <taxon>Circinella</taxon>
    </lineage>
</organism>
<dbReference type="PANTHER" id="PTHR10142:SF0">
    <property type="entry name" value="DNA REPAIR PROTEIN COMPLEMENTING XP-A CELLS"/>
    <property type="match status" value="1"/>
</dbReference>
<dbReference type="InterPro" id="IPR022656">
    <property type="entry name" value="XPA_C"/>
</dbReference>
<dbReference type="GO" id="GO:0070914">
    <property type="term" value="P:UV-damage excision repair"/>
    <property type="evidence" value="ECO:0007669"/>
    <property type="project" value="TreeGrafter"/>
</dbReference>
<evidence type="ECO:0000256" key="6">
    <source>
        <dbReference type="ARBA" id="ARBA00022833"/>
    </source>
</evidence>
<evidence type="ECO:0000256" key="10">
    <source>
        <dbReference type="ARBA" id="ARBA00072989"/>
    </source>
</evidence>
<dbReference type="AlphaFoldDB" id="A0A8H7S0D8"/>
<gene>
    <name evidence="13" type="ORF">INT45_010740</name>
</gene>
<evidence type="ECO:0000256" key="1">
    <source>
        <dbReference type="ARBA" id="ARBA00004123"/>
    </source>
</evidence>
<evidence type="ECO:0000256" key="4">
    <source>
        <dbReference type="ARBA" id="ARBA00022763"/>
    </source>
</evidence>
<comment type="caution">
    <text evidence="13">The sequence shown here is derived from an EMBL/GenBank/DDBJ whole genome shotgun (WGS) entry which is preliminary data.</text>
</comment>
<keyword evidence="14" id="KW-1185">Reference proteome</keyword>
<dbReference type="EMBL" id="JAEPRB010000143">
    <property type="protein sequence ID" value="KAG2220354.1"/>
    <property type="molecule type" value="Genomic_DNA"/>
</dbReference>
<dbReference type="FunFam" id="3.90.530.10:FF:000003">
    <property type="entry name" value="Dna repair rad14 protein"/>
    <property type="match status" value="1"/>
</dbReference>
<dbReference type="InterPro" id="IPR000465">
    <property type="entry name" value="XPA/RAD14"/>
</dbReference>
<feature type="region of interest" description="Disordered" evidence="11">
    <location>
        <begin position="1"/>
        <end position="58"/>
    </location>
</feature>
<keyword evidence="3" id="KW-0479">Metal-binding</keyword>
<sequence>MATLNNNNDASNSSSSLSLEQKKRIEENKANALKKLKSKRKHDDLESENNNDQKPLPKRKQWTKYYEYDLSTMVDSKGGYLVEETKEDQLIRERKEQATKLSPFIPISADPSENPKCRDCGSMDVDPIFFQVFKLSVCNGCKEKFPERYSLITKTEAREDYLLTDPELRDTELLPHWSKPNPRKSTWNNMMLYVREMVEEYAFKKWGSEEGLDAEYERREAQKKDKKDKKFKEKLADLRRRTMTSTWERKRQQGPHKHVFGSPEEDPETGETIETCQECGLVVESEEL</sequence>
<dbReference type="NCBIfam" id="TIGR00598">
    <property type="entry name" value="rad14"/>
    <property type="match status" value="1"/>
</dbReference>
<evidence type="ECO:0000256" key="11">
    <source>
        <dbReference type="SAM" id="MobiDB-lite"/>
    </source>
</evidence>
<keyword evidence="6" id="KW-0862">Zinc</keyword>
<keyword evidence="9" id="KW-0539">Nucleus</keyword>
<feature type="region of interest" description="Disordered" evidence="11">
    <location>
        <begin position="242"/>
        <end position="274"/>
    </location>
</feature>
<evidence type="ECO:0000256" key="9">
    <source>
        <dbReference type="ARBA" id="ARBA00023242"/>
    </source>
</evidence>